<organism evidence="1 2">
    <name type="scientific">Pisolithus tinctorius Marx 270</name>
    <dbReference type="NCBI Taxonomy" id="870435"/>
    <lineage>
        <taxon>Eukaryota</taxon>
        <taxon>Fungi</taxon>
        <taxon>Dikarya</taxon>
        <taxon>Basidiomycota</taxon>
        <taxon>Agaricomycotina</taxon>
        <taxon>Agaricomycetes</taxon>
        <taxon>Agaricomycetidae</taxon>
        <taxon>Boletales</taxon>
        <taxon>Sclerodermatineae</taxon>
        <taxon>Pisolithaceae</taxon>
        <taxon>Pisolithus</taxon>
    </lineage>
</organism>
<keyword evidence="2" id="KW-1185">Reference proteome</keyword>
<evidence type="ECO:0000313" key="1">
    <source>
        <dbReference type="EMBL" id="KIO10496.1"/>
    </source>
</evidence>
<reference evidence="2" key="2">
    <citation type="submission" date="2015-01" db="EMBL/GenBank/DDBJ databases">
        <title>Evolutionary Origins and Diversification of the Mycorrhizal Mutualists.</title>
        <authorList>
            <consortium name="DOE Joint Genome Institute"/>
            <consortium name="Mycorrhizal Genomics Consortium"/>
            <person name="Kohler A."/>
            <person name="Kuo A."/>
            <person name="Nagy L.G."/>
            <person name="Floudas D."/>
            <person name="Copeland A."/>
            <person name="Barry K.W."/>
            <person name="Cichocki N."/>
            <person name="Veneault-Fourrey C."/>
            <person name="LaButti K."/>
            <person name="Lindquist E.A."/>
            <person name="Lipzen A."/>
            <person name="Lundell T."/>
            <person name="Morin E."/>
            <person name="Murat C."/>
            <person name="Riley R."/>
            <person name="Ohm R."/>
            <person name="Sun H."/>
            <person name="Tunlid A."/>
            <person name="Henrissat B."/>
            <person name="Grigoriev I.V."/>
            <person name="Hibbett D.S."/>
            <person name="Martin F."/>
        </authorList>
    </citation>
    <scope>NUCLEOTIDE SEQUENCE [LARGE SCALE GENOMIC DNA]</scope>
    <source>
        <strain evidence="2">Marx 270</strain>
    </source>
</reference>
<gene>
    <name evidence="1" type="ORF">M404DRAFT_995689</name>
</gene>
<evidence type="ECO:0000313" key="2">
    <source>
        <dbReference type="Proteomes" id="UP000054217"/>
    </source>
</evidence>
<reference evidence="1 2" key="1">
    <citation type="submission" date="2014-04" db="EMBL/GenBank/DDBJ databases">
        <authorList>
            <consortium name="DOE Joint Genome Institute"/>
            <person name="Kuo A."/>
            <person name="Kohler A."/>
            <person name="Costa M.D."/>
            <person name="Nagy L.G."/>
            <person name="Floudas D."/>
            <person name="Copeland A."/>
            <person name="Barry K.W."/>
            <person name="Cichocki N."/>
            <person name="Veneault-Fourrey C."/>
            <person name="LaButti K."/>
            <person name="Lindquist E.A."/>
            <person name="Lipzen A."/>
            <person name="Lundell T."/>
            <person name="Morin E."/>
            <person name="Murat C."/>
            <person name="Sun H."/>
            <person name="Tunlid A."/>
            <person name="Henrissat B."/>
            <person name="Grigoriev I.V."/>
            <person name="Hibbett D.S."/>
            <person name="Martin F."/>
            <person name="Nordberg H.P."/>
            <person name="Cantor M.N."/>
            <person name="Hua S.X."/>
        </authorList>
    </citation>
    <scope>NUCLEOTIDE SEQUENCE [LARGE SCALE GENOMIC DNA]</scope>
    <source>
        <strain evidence="1 2">Marx 270</strain>
    </source>
</reference>
<accession>A0A0C3PNQ2</accession>
<dbReference type="AlphaFoldDB" id="A0A0C3PNQ2"/>
<dbReference type="InParanoid" id="A0A0C3PNQ2"/>
<dbReference type="EMBL" id="KN831952">
    <property type="protein sequence ID" value="KIO10496.1"/>
    <property type="molecule type" value="Genomic_DNA"/>
</dbReference>
<name>A0A0C3PNQ2_PISTI</name>
<dbReference type="HOGENOM" id="CLU_2741101_0_0_1"/>
<proteinExistence type="predicted"/>
<protein>
    <submittedName>
        <fullName evidence="1">Uncharacterized protein</fullName>
    </submittedName>
</protein>
<dbReference type="Proteomes" id="UP000054217">
    <property type="component" value="Unassembled WGS sequence"/>
</dbReference>
<sequence>MAGSDNDDQRSGIPSDRRYYTMYIPVQGFRLEEAVRRGKGLGFLEVEFLLLYENASRSGVFSRLATDWDGV</sequence>